<dbReference type="InterPro" id="IPR003594">
    <property type="entry name" value="HATPase_dom"/>
</dbReference>
<evidence type="ECO:0000313" key="9">
    <source>
        <dbReference type="Proteomes" id="UP001291309"/>
    </source>
</evidence>
<dbReference type="Gene3D" id="2.10.70.100">
    <property type="match status" value="1"/>
</dbReference>
<evidence type="ECO:0000256" key="4">
    <source>
        <dbReference type="SAM" id="Coils"/>
    </source>
</evidence>
<keyword evidence="8" id="KW-0547">Nucleotide-binding</keyword>
<sequence>MRVTSEEPPARDSGVWAAMELQTEFHRGGDVRQLCARLLGLLLEQTRSGYGFVGELFPEAASAPRFRALASTPTCWMDALERAPDSELAALFNDASALRGLPLSPGGAPVSTFLLLPLEVRRERVGMIGLANRPGGYDAELIGALQPLLTVGAVLVQGSHAEQRRQRTEEALRQAQANTERLSLALGCVEDGFWELDLPTETLHPSRRFLELVGKLPGELEHTIAAWGRLCHPEDVAEVQRMFAEQPGGDAPRIQFTYRARRPDGTWAWILCRAQVVERDAQGRAVRVMGTDFDITVHKQTEERLSALIQAIPDLIFRIGVDGTFIDYNAGNPEPTALPPSVFLGKRIQDLPLPKPFIELTLTQVQRVIREGGTAVYEYQLGKPPLGLQHYEARAVRSGPDEAVCIVRNITERKLSEERQAQLIQGEKLALMGQLAAGVAHEINNPVSYVTSNLRSLGRYLTDLTPLLRSQRELMDSLKRGEPPPAEQLTRARELWAGQDTEFLLQDMTDIVRESLDGSRRIKEIAQGLRTFSREEEEQPQHVDLNEELESTLRMVWNELKYKCELKRDFGELPLVACYPTQLAQVFTNLLVNASQAIEKWGEIRVRTRQEGDEVVVSISDTGKGMDPETLARLATPFFTTKPRGQGTGLGLYVSYGIIARHKGRVEVRSEPGKGTTFTLHLPLVQEERPSGAMA</sequence>
<evidence type="ECO:0000259" key="6">
    <source>
        <dbReference type="PROSITE" id="PS50112"/>
    </source>
</evidence>
<dbReference type="PANTHER" id="PTHR43065">
    <property type="entry name" value="SENSOR HISTIDINE KINASE"/>
    <property type="match status" value="1"/>
</dbReference>
<feature type="domain" description="Histidine kinase" evidence="5">
    <location>
        <begin position="438"/>
        <end position="686"/>
    </location>
</feature>
<dbReference type="InterPro" id="IPR004358">
    <property type="entry name" value="Sig_transdc_His_kin-like_C"/>
</dbReference>
<dbReference type="RefSeq" id="WP_321545596.1">
    <property type="nucleotide sequence ID" value="NZ_JAXIVS010000003.1"/>
</dbReference>
<dbReference type="SMART" id="SM00091">
    <property type="entry name" value="PAS"/>
    <property type="match status" value="2"/>
</dbReference>
<evidence type="ECO:0000256" key="3">
    <source>
        <dbReference type="ARBA" id="ARBA00022553"/>
    </source>
</evidence>
<evidence type="ECO:0000256" key="1">
    <source>
        <dbReference type="ARBA" id="ARBA00000085"/>
    </source>
</evidence>
<dbReference type="GO" id="GO:0005524">
    <property type="term" value="F:ATP binding"/>
    <property type="evidence" value="ECO:0007669"/>
    <property type="project" value="UniProtKB-KW"/>
</dbReference>
<dbReference type="SMART" id="SM00387">
    <property type="entry name" value="HATPase_c"/>
    <property type="match status" value="1"/>
</dbReference>
<gene>
    <name evidence="8" type="ORF">SYV04_10760</name>
</gene>
<dbReference type="InterPro" id="IPR003661">
    <property type="entry name" value="HisK_dim/P_dom"/>
</dbReference>
<proteinExistence type="predicted"/>
<dbReference type="SMART" id="SM00086">
    <property type="entry name" value="PAC"/>
    <property type="match status" value="1"/>
</dbReference>
<protein>
    <recommendedName>
        <fullName evidence="2">histidine kinase</fullName>
        <ecNumber evidence="2">2.7.13.3</ecNumber>
    </recommendedName>
</protein>
<organism evidence="8 9">
    <name type="scientific">Hyalangium rubrum</name>
    <dbReference type="NCBI Taxonomy" id="3103134"/>
    <lineage>
        <taxon>Bacteria</taxon>
        <taxon>Pseudomonadati</taxon>
        <taxon>Myxococcota</taxon>
        <taxon>Myxococcia</taxon>
        <taxon>Myxococcales</taxon>
        <taxon>Cystobacterineae</taxon>
        <taxon>Archangiaceae</taxon>
        <taxon>Hyalangium</taxon>
    </lineage>
</organism>
<dbReference type="EMBL" id="JAXIVS010000003">
    <property type="protein sequence ID" value="MDY7226874.1"/>
    <property type="molecule type" value="Genomic_DNA"/>
</dbReference>
<keyword evidence="9" id="KW-1185">Reference proteome</keyword>
<dbReference type="InterPro" id="IPR035965">
    <property type="entry name" value="PAS-like_dom_sf"/>
</dbReference>
<dbReference type="InterPro" id="IPR005467">
    <property type="entry name" value="His_kinase_dom"/>
</dbReference>
<reference evidence="8 9" key="1">
    <citation type="submission" date="2023-12" db="EMBL/GenBank/DDBJ databases">
        <title>the genome sequence of Hyalangium sp. s54d21.</title>
        <authorList>
            <person name="Zhang X."/>
        </authorList>
    </citation>
    <scope>NUCLEOTIDE SEQUENCE [LARGE SCALE GENOMIC DNA]</scope>
    <source>
        <strain evidence="9">s54d21</strain>
    </source>
</reference>
<evidence type="ECO:0000256" key="2">
    <source>
        <dbReference type="ARBA" id="ARBA00012438"/>
    </source>
</evidence>
<dbReference type="EC" id="2.7.13.3" evidence="2"/>
<dbReference type="CDD" id="cd00082">
    <property type="entry name" value="HisKA"/>
    <property type="match status" value="1"/>
</dbReference>
<dbReference type="InterPro" id="IPR000700">
    <property type="entry name" value="PAS-assoc_C"/>
</dbReference>
<dbReference type="InterPro" id="IPR036890">
    <property type="entry name" value="HATPase_C_sf"/>
</dbReference>
<dbReference type="Pfam" id="PF08447">
    <property type="entry name" value="PAS_3"/>
    <property type="match status" value="1"/>
</dbReference>
<name>A0ABU5H1T2_9BACT</name>
<dbReference type="Proteomes" id="UP001291309">
    <property type="component" value="Unassembled WGS sequence"/>
</dbReference>
<dbReference type="CDD" id="cd00130">
    <property type="entry name" value="PAS"/>
    <property type="match status" value="1"/>
</dbReference>
<dbReference type="PRINTS" id="PR00344">
    <property type="entry name" value="BCTRLSENSOR"/>
</dbReference>
<dbReference type="Gene3D" id="3.30.565.10">
    <property type="entry name" value="Histidine kinase-like ATPase, C-terminal domain"/>
    <property type="match status" value="1"/>
</dbReference>
<dbReference type="InterPro" id="IPR000014">
    <property type="entry name" value="PAS"/>
</dbReference>
<dbReference type="PROSITE" id="PS50113">
    <property type="entry name" value="PAC"/>
    <property type="match status" value="1"/>
</dbReference>
<evidence type="ECO:0000259" key="7">
    <source>
        <dbReference type="PROSITE" id="PS50113"/>
    </source>
</evidence>
<dbReference type="PANTHER" id="PTHR43065:SF50">
    <property type="entry name" value="HISTIDINE KINASE"/>
    <property type="match status" value="1"/>
</dbReference>
<dbReference type="PROSITE" id="PS50109">
    <property type="entry name" value="HIS_KIN"/>
    <property type="match status" value="1"/>
</dbReference>
<feature type="coiled-coil region" evidence="4">
    <location>
        <begin position="158"/>
        <end position="185"/>
    </location>
</feature>
<comment type="catalytic activity">
    <reaction evidence="1">
        <text>ATP + protein L-histidine = ADP + protein N-phospho-L-histidine.</text>
        <dbReference type="EC" id="2.7.13.3"/>
    </reaction>
</comment>
<dbReference type="SMART" id="SM00388">
    <property type="entry name" value="HisKA"/>
    <property type="match status" value="1"/>
</dbReference>
<dbReference type="Gene3D" id="1.10.287.130">
    <property type="match status" value="1"/>
</dbReference>
<feature type="domain" description="PAS" evidence="6">
    <location>
        <begin position="301"/>
        <end position="372"/>
    </location>
</feature>
<evidence type="ECO:0000259" key="5">
    <source>
        <dbReference type="PROSITE" id="PS50109"/>
    </source>
</evidence>
<dbReference type="NCBIfam" id="TIGR00229">
    <property type="entry name" value="sensory_box"/>
    <property type="match status" value="1"/>
</dbReference>
<dbReference type="SUPFAM" id="SSF55874">
    <property type="entry name" value="ATPase domain of HSP90 chaperone/DNA topoisomerase II/histidine kinase"/>
    <property type="match status" value="1"/>
</dbReference>
<dbReference type="SUPFAM" id="SSF55785">
    <property type="entry name" value="PYP-like sensor domain (PAS domain)"/>
    <property type="match status" value="2"/>
</dbReference>
<keyword evidence="3" id="KW-0597">Phosphoprotein</keyword>
<comment type="caution">
    <text evidence="8">The sequence shown here is derived from an EMBL/GenBank/DDBJ whole genome shotgun (WGS) entry which is preliminary data.</text>
</comment>
<dbReference type="Pfam" id="PF02518">
    <property type="entry name" value="HATPase_c"/>
    <property type="match status" value="1"/>
</dbReference>
<accession>A0ABU5H1T2</accession>
<dbReference type="InterPro" id="IPR013655">
    <property type="entry name" value="PAS_fold_3"/>
</dbReference>
<keyword evidence="4" id="KW-0175">Coiled coil</keyword>
<dbReference type="Gene3D" id="3.30.450.20">
    <property type="entry name" value="PAS domain"/>
    <property type="match status" value="2"/>
</dbReference>
<dbReference type="InterPro" id="IPR001610">
    <property type="entry name" value="PAC"/>
</dbReference>
<feature type="domain" description="PAC" evidence="7">
    <location>
        <begin position="254"/>
        <end position="307"/>
    </location>
</feature>
<keyword evidence="8" id="KW-0067">ATP-binding</keyword>
<dbReference type="PROSITE" id="PS50112">
    <property type="entry name" value="PAS"/>
    <property type="match status" value="1"/>
</dbReference>
<evidence type="ECO:0000313" key="8">
    <source>
        <dbReference type="EMBL" id="MDY7226874.1"/>
    </source>
</evidence>